<evidence type="ECO:0000313" key="2">
    <source>
        <dbReference type="Proteomes" id="UP000683925"/>
    </source>
</evidence>
<gene>
    <name evidence="1" type="ORF">POCTA_138.1.T0230373</name>
</gene>
<protein>
    <submittedName>
        <fullName evidence="1">Uncharacterized protein</fullName>
    </submittedName>
</protein>
<comment type="caution">
    <text evidence="1">The sequence shown here is derived from an EMBL/GenBank/DDBJ whole genome shotgun (WGS) entry which is preliminary data.</text>
</comment>
<reference evidence="1" key="1">
    <citation type="submission" date="2021-01" db="EMBL/GenBank/DDBJ databases">
        <authorList>
            <consortium name="Genoscope - CEA"/>
            <person name="William W."/>
        </authorList>
    </citation>
    <scope>NUCLEOTIDE SEQUENCE</scope>
</reference>
<keyword evidence="2" id="KW-1185">Reference proteome</keyword>
<accession>A0A8S1TFD6</accession>
<evidence type="ECO:0000313" key="1">
    <source>
        <dbReference type="EMBL" id="CAD8150517.1"/>
    </source>
</evidence>
<dbReference type="EMBL" id="CAJJDP010000023">
    <property type="protein sequence ID" value="CAD8150517.1"/>
    <property type="molecule type" value="Genomic_DNA"/>
</dbReference>
<proteinExistence type="predicted"/>
<sequence>MPFLDIRDKDIFNIELQQLNNNVVYKDKKISQFCLFRSNESNRIDLQQRNCKILFITKLNQDKCILSISLNKFSYCNLLTQFRLKEQNQHNLMGQSVFLKMFLFLIMDEQKRRKTRL</sequence>
<organism evidence="1 2">
    <name type="scientific">Paramecium octaurelia</name>
    <dbReference type="NCBI Taxonomy" id="43137"/>
    <lineage>
        <taxon>Eukaryota</taxon>
        <taxon>Sar</taxon>
        <taxon>Alveolata</taxon>
        <taxon>Ciliophora</taxon>
        <taxon>Intramacronucleata</taxon>
        <taxon>Oligohymenophorea</taxon>
        <taxon>Peniculida</taxon>
        <taxon>Parameciidae</taxon>
        <taxon>Paramecium</taxon>
    </lineage>
</organism>
<name>A0A8S1TFD6_PAROT</name>
<dbReference type="Proteomes" id="UP000683925">
    <property type="component" value="Unassembled WGS sequence"/>
</dbReference>
<dbReference type="AlphaFoldDB" id="A0A8S1TFD6"/>